<dbReference type="NCBIfam" id="TIGR01764">
    <property type="entry name" value="excise"/>
    <property type="match status" value="1"/>
</dbReference>
<dbReference type="InterPro" id="IPR009061">
    <property type="entry name" value="DNA-bd_dom_put_sf"/>
</dbReference>
<dbReference type="InterPro" id="IPR010093">
    <property type="entry name" value="SinI_DNA-bd"/>
</dbReference>
<dbReference type="EMBL" id="WEGH01000004">
    <property type="protein sequence ID" value="MQY07753.1"/>
    <property type="molecule type" value="Genomic_DNA"/>
</dbReference>
<dbReference type="GO" id="GO:0003677">
    <property type="term" value="F:DNA binding"/>
    <property type="evidence" value="ECO:0007669"/>
    <property type="project" value="InterPro"/>
</dbReference>
<evidence type="ECO:0000313" key="3">
    <source>
        <dbReference type="Proteomes" id="UP000487268"/>
    </source>
</evidence>
<evidence type="ECO:0000259" key="1">
    <source>
        <dbReference type="Pfam" id="PF12728"/>
    </source>
</evidence>
<dbReference type="SUPFAM" id="SSF46955">
    <property type="entry name" value="Putative DNA-binding domain"/>
    <property type="match status" value="1"/>
</dbReference>
<dbReference type="AlphaFoldDB" id="A0A7K0C2V3"/>
<protein>
    <recommendedName>
        <fullName evidence="1">Helix-turn-helix domain-containing protein</fullName>
    </recommendedName>
</protein>
<sequence>MSGDLSRTYLSIPQAGERVGVGASTIRQWIHRGHLPAVRIGRRVFVRELDLLKAERATRHRGGTRRTA</sequence>
<keyword evidence="3" id="KW-1185">Reference proteome</keyword>
<accession>A0A7K0C2V3</accession>
<name>A0A7K0C2V3_9ACTN</name>
<dbReference type="RefSeq" id="WP_194293504.1">
    <property type="nucleotide sequence ID" value="NZ_WEGH01000004.1"/>
</dbReference>
<feature type="domain" description="Helix-turn-helix" evidence="1">
    <location>
        <begin position="9"/>
        <end position="53"/>
    </location>
</feature>
<comment type="caution">
    <text evidence="2">The sequence shown here is derived from an EMBL/GenBank/DDBJ whole genome shotgun (WGS) entry which is preliminary data.</text>
</comment>
<gene>
    <name evidence="2" type="ORF">ACRB68_58550</name>
</gene>
<evidence type="ECO:0000313" key="2">
    <source>
        <dbReference type="EMBL" id="MQY07753.1"/>
    </source>
</evidence>
<dbReference type="InterPro" id="IPR041657">
    <property type="entry name" value="HTH_17"/>
</dbReference>
<reference evidence="2 3" key="1">
    <citation type="submission" date="2019-10" db="EMBL/GenBank/DDBJ databases">
        <title>Actinomadura rubteroloni sp. nov. and Actinomadura macrotermitis sp. nov., isolated from the gut of fungus growing-termite Macrotermes natalensis.</title>
        <authorList>
            <person name="Benndorf R."/>
            <person name="Martin K."/>
            <person name="Kuefner M."/>
            <person name="De Beer W."/>
            <person name="Kaster A.-K."/>
            <person name="Vollmers J."/>
            <person name="Poulsen M."/>
            <person name="Beemelmanns C."/>
        </authorList>
    </citation>
    <scope>NUCLEOTIDE SEQUENCE [LARGE SCALE GENOMIC DNA]</scope>
    <source>
        <strain evidence="2 3">RB68</strain>
    </source>
</reference>
<dbReference type="Proteomes" id="UP000487268">
    <property type="component" value="Unassembled WGS sequence"/>
</dbReference>
<proteinExistence type="predicted"/>
<dbReference type="Pfam" id="PF12728">
    <property type="entry name" value="HTH_17"/>
    <property type="match status" value="1"/>
</dbReference>
<organism evidence="2 3">
    <name type="scientific">Actinomadura macrotermitis</name>
    <dbReference type="NCBI Taxonomy" id="2585200"/>
    <lineage>
        <taxon>Bacteria</taxon>
        <taxon>Bacillati</taxon>
        <taxon>Actinomycetota</taxon>
        <taxon>Actinomycetes</taxon>
        <taxon>Streptosporangiales</taxon>
        <taxon>Thermomonosporaceae</taxon>
        <taxon>Actinomadura</taxon>
    </lineage>
</organism>